<dbReference type="KEGG" id="ctae:BGI42_04450"/>
<gene>
    <name evidence="2" type="ORF">BGI42_04450</name>
</gene>
<dbReference type="AlphaFoldDB" id="A0A1D7XI44"/>
<evidence type="ECO:0000259" key="1">
    <source>
        <dbReference type="Pfam" id="PF24032"/>
    </source>
</evidence>
<evidence type="ECO:0000313" key="3">
    <source>
        <dbReference type="Proteomes" id="UP000094652"/>
    </source>
</evidence>
<evidence type="ECO:0000313" key="2">
    <source>
        <dbReference type="EMBL" id="AOR23013.1"/>
    </source>
</evidence>
<dbReference type="InterPro" id="IPR056937">
    <property type="entry name" value="YqbQ/XkdQ"/>
</dbReference>
<dbReference type="RefSeq" id="WP_069679168.1">
    <property type="nucleotide sequence ID" value="NZ_CP017253.2"/>
</dbReference>
<dbReference type="EMBL" id="CP017253">
    <property type="protein sequence ID" value="AOR23013.1"/>
    <property type="molecule type" value="Genomic_DNA"/>
</dbReference>
<sequence>MNIELLIDDKKSNIYNISNLVKQVTWKTKRKGSPSSLEVTLLTDETLGLSNGDIIRFRVNGVNIFYGYIFKHSGNEGEEIKVTAYDQIKYLMYNDTFSYSNLKASDIVENIIYNLGLKKGIIEDTGYIIPRVNEKDKKLLDIIYKALEKTLGSTKRTFVLYDDFGSINLKDINNMRQELIISENTNLGKYNWSKSIEDSYNAIKLVRKSEKLGQGEVYPIEDKENLYKWGRLQFFKTVDDKLNKAQIDQMLKAHLALKNRESKSLKLKDVLGTNIKLESKLRGGSGVWVDIKRYGINQVYLIEEATHKFSKDGHVMNFDLKVV</sequence>
<proteinExistence type="predicted"/>
<name>A0A1D7XI44_9CLOT</name>
<accession>A0A1D7XI44</accession>
<dbReference type="Proteomes" id="UP000094652">
    <property type="component" value="Chromosome"/>
</dbReference>
<feature type="domain" description="YqbQ/XkdQ" evidence="1">
    <location>
        <begin position="24"/>
        <end position="321"/>
    </location>
</feature>
<organism evidence="2 3">
    <name type="scientific">Clostridium taeniosporum</name>
    <dbReference type="NCBI Taxonomy" id="394958"/>
    <lineage>
        <taxon>Bacteria</taxon>
        <taxon>Bacillati</taxon>
        <taxon>Bacillota</taxon>
        <taxon>Clostridia</taxon>
        <taxon>Eubacteriales</taxon>
        <taxon>Clostridiaceae</taxon>
        <taxon>Clostridium</taxon>
    </lineage>
</organism>
<dbReference type="OrthoDB" id="1698671at2"/>
<protein>
    <recommendedName>
        <fullName evidence="1">YqbQ/XkdQ domain-containing protein</fullName>
    </recommendedName>
</protein>
<dbReference type="STRING" id="394958.BGI42_04450"/>
<dbReference type="Pfam" id="PF24032">
    <property type="entry name" value="YQBQ"/>
    <property type="match status" value="1"/>
</dbReference>
<dbReference type="SUPFAM" id="SSF69279">
    <property type="entry name" value="Phage tail proteins"/>
    <property type="match status" value="1"/>
</dbReference>
<keyword evidence="3" id="KW-1185">Reference proteome</keyword>
<reference evidence="3" key="1">
    <citation type="submission" date="2016-09" db="EMBL/GenBank/DDBJ databases">
        <title>Genomics of Clostridium taeniosporum, an organism which forms endospores with ribbon-like appendages.</title>
        <authorList>
            <person name="Walker J.R."/>
        </authorList>
    </citation>
    <scope>NUCLEOTIDE SEQUENCE [LARGE SCALE GENOMIC DNA]</scope>
    <source>
        <strain evidence="3">1/k</strain>
    </source>
</reference>